<accession>A0ABZ0IXI2</accession>
<keyword evidence="3" id="KW-0813">Transport</keyword>
<dbReference type="PANTHER" id="PTHR23502:SF132">
    <property type="entry name" value="POLYAMINE TRANSPORTER 2-RELATED"/>
    <property type="match status" value="1"/>
</dbReference>
<sequence>MTNHRPKSKLSLIFILGLLTAIGPFSVDMYLPAFSGIAKGLNTSVDQVMLSLSSFFVGISAGQLLYGPLLERFGRKNPLYFGLSLYLVASVGCAMAGSVEVLIAGRFFQALGGCVGMVAARAMVRDLFEVKENAKIFSSLMLVVAVSPIIAPTAGGLITSVFGWRYVFVALVVVAIGVLVGIYWLLPESKKPDPSFSLMPRPILRNFASVFRHTQFTTFALTGAVAAAGLYAYVSGSPHVYMEVFQLTEGQFSWVFAVIAMGLIGSTQLNNLMLKKYSSEQIIGVGLSFQAAAGVGLVALSLLGLADFYSVTTLVFIFLCCQGFIFPNSSALSMAPFHTNAGNASALMGAIQMAIGAGASVLVSVFNDPTPLPMAGVMACCALSSLSIFHLGRNIIKHTATLKEVEQEEVDMIGTL</sequence>
<name>A0ABZ0IXI2_9BACT</name>
<dbReference type="InterPro" id="IPR036259">
    <property type="entry name" value="MFS_trans_sf"/>
</dbReference>
<proteinExistence type="inferred from homology"/>
<dbReference type="PANTHER" id="PTHR23502">
    <property type="entry name" value="MAJOR FACILITATOR SUPERFAMILY"/>
    <property type="match status" value="1"/>
</dbReference>
<gene>
    <name evidence="10" type="ORF">RT717_10755</name>
</gene>
<dbReference type="RefSeq" id="WP_317491735.1">
    <property type="nucleotide sequence ID" value="NZ_CP136051.1"/>
</dbReference>
<evidence type="ECO:0000256" key="2">
    <source>
        <dbReference type="ARBA" id="ARBA00006236"/>
    </source>
</evidence>
<protein>
    <submittedName>
        <fullName evidence="10">Multidrug effflux MFS transporter</fullName>
    </submittedName>
</protein>
<keyword evidence="11" id="KW-1185">Reference proteome</keyword>
<dbReference type="CDD" id="cd17320">
    <property type="entry name" value="MFS_MdfA_MDR_like"/>
    <property type="match status" value="1"/>
</dbReference>
<dbReference type="Pfam" id="PF07690">
    <property type="entry name" value="MFS_1"/>
    <property type="match status" value="1"/>
</dbReference>
<dbReference type="Gene3D" id="1.20.1720.10">
    <property type="entry name" value="Multidrug resistance protein D"/>
    <property type="match status" value="1"/>
</dbReference>
<evidence type="ECO:0000256" key="3">
    <source>
        <dbReference type="ARBA" id="ARBA00022448"/>
    </source>
</evidence>
<keyword evidence="5 8" id="KW-0812">Transmembrane</keyword>
<feature type="transmembrane region" description="Helical" evidence="8">
    <location>
        <begin position="48"/>
        <end position="67"/>
    </location>
</feature>
<feature type="domain" description="Major facilitator superfamily (MFS) profile" evidence="9">
    <location>
        <begin position="12"/>
        <end position="416"/>
    </location>
</feature>
<dbReference type="InterPro" id="IPR011701">
    <property type="entry name" value="MFS"/>
</dbReference>
<organism evidence="10 11">
    <name type="scientific">Imperialibacter roseus</name>
    <dbReference type="NCBI Taxonomy" id="1324217"/>
    <lineage>
        <taxon>Bacteria</taxon>
        <taxon>Pseudomonadati</taxon>
        <taxon>Bacteroidota</taxon>
        <taxon>Cytophagia</taxon>
        <taxon>Cytophagales</taxon>
        <taxon>Flammeovirgaceae</taxon>
        <taxon>Imperialibacter</taxon>
    </lineage>
</organism>
<feature type="transmembrane region" description="Helical" evidence="8">
    <location>
        <begin position="282"/>
        <end position="302"/>
    </location>
</feature>
<evidence type="ECO:0000256" key="4">
    <source>
        <dbReference type="ARBA" id="ARBA00022475"/>
    </source>
</evidence>
<dbReference type="NCBIfam" id="TIGR00710">
    <property type="entry name" value="efflux_Bcr_CflA"/>
    <property type="match status" value="1"/>
</dbReference>
<feature type="transmembrane region" description="Helical" evidence="8">
    <location>
        <begin position="207"/>
        <end position="232"/>
    </location>
</feature>
<evidence type="ECO:0000256" key="6">
    <source>
        <dbReference type="ARBA" id="ARBA00022989"/>
    </source>
</evidence>
<feature type="transmembrane region" description="Helical" evidence="8">
    <location>
        <begin position="346"/>
        <end position="366"/>
    </location>
</feature>
<feature type="transmembrane region" description="Helical" evidence="8">
    <location>
        <begin position="79"/>
        <end position="97"/>
    </location>
</feature>
<evidence type="ECO:0000313" key="10">
    <source>
        <dbReference type="EMBL" id="WOK09114.1"/>
    </source>
</evidence>
<evidence type="ECO:0000256" key="1">
    <source>
        <dbReference type="ARBA" id="ARBA00004651"/>
    </source>
</evidence>
<evidence type="ECO:0000259" key="9">
    <source>
        <dbReference type="PROSITE" id="PS50850"/>
    </source>
</evidence>
<keyword evidence="6 8" id="KW-1133">Transmembrane helix</keyword>
<evidence type="ECO:0000256" key="8">
    <source>
        <dbReference type="SAM" id="Phobius"/>
    </source>
</evidence>
<feature type="transmembrane region" description="Helical" evidence="8">
    <location>
        <begin position="136"/>
        <end position="158"/>
    </location>
</feature>
<dbReference type="Proteomes" id="UP001302349">
    <property type="component" value="Chromosome"/>
</dbReference>
<comment type="similarity">
    <text evidence="2">Belongs to the major facilitator superfamily. Bcr/CmlA family.</text>
</comment>
<keyword evidence="4" id="KW-1003">Cell membrane</keyword>
<reference evidence="10 11" key="1">
    <citation type="journal article" date="2023" name="Microbiol. Resour. Announc.">
        <title>Complete Genome Sequence of Imperialibacter roseus strain P4T.</title>
        <authorList>
            <person name="Tizabi D.R."/>
            <person name="Bachvaroff T."/>
            <person name="Hill R.T."/>
        </authorList>
    </citation>
    <scope>NUCLEOTIDE SEQUENCE [LARGE SCALE GENOMIC DNA]</scope>
    <source>
        <strain evidence="10 11">P4T</strain>
    </source>
</reference>
<dbReference type="PROSITE" id="PS50850">
    <property type="entry name" value="MFS"/>
    <property type="match status" value="1"/>
</dbReference>
<feature type="transmembrane region" description="Helical" evidence="8">
    <location>
        <begin position="372"/>
        <end position="392"/>
    </location>
</feature>
<feature type="transmembrane region" description="Helical" evidence="8">
    <location>
        <begin position="308"/>
        <end position="326"/>
    </location>
</feature>
<evidence type="ECO:0000256" key="7">
    <source>
        <dbReference type="ARBA" id="ARBA00023136"/>
    </source>
</evidence>
<feature type="transmembrane region" description="Helical" evidence="8">
    <location>
        <begin position="252"/>
        <end position="270"/>
    </location>
</feature>
<dbReference type="InterPro" id="IPR004812">
    <property type="entry name" value="Efflux_drug-R_Bcr/CmlA"/>
</dbReference>
<dbReference type="EMBL" id="CP136051">
    <property type="protein sequence ID" value="WOK09114.1"/>
    <property type="molecule type" value="Genomic_DNA"/>
</dbReference>
<keyword evidence="7 8" id="KW-0472">Membrane</keyword>
<evidence type="ECO:0000256" key="5">
    <source>
        <dbReference type="ARBA" id="ARBA00022692"/>
    </source>
</evidence>
<dbReference type="SUPFAM" id="SSF103473">
    <property type="entry name" value="MFS general substrate transporter"/>
    <property type="match status" value="1"/>
</dbReference>
<comment type="subcellular location">
    <subcellularLocation>
        <location evidence="1">Cell membrane</location>
        <topology evidence="1">Multi-pass membrane protein</topology>
    </subcellularLocation>
</comment>
<feature type="transmembrane region" description="Helical" evidence="8">
    <location>
        <begin position="103"/>
        <end position="124"/>
    </location>
</feature>
<feature type="transmembrane region" description="Helical" evidence="8">
    <location>
        <begin position="164"/>
        <end position="186"/>
    </location>
</feature>
<evidence type="ECO:0000313" key="11">
    <source>
        <dbReference type="Proteomes" id="UP001302349"/>
    </source>
</evidence>
<dbReference type="InterPro" id="IPR020846">
    <property type="entry name" value="MFS_dom"/>
</dbReference>